<dbReference type="AlphaFoldDB" id="A0A8H4QLC5"/>
<evidence type="ECO:0000313" key="2">
    <source>
        <dbReference type="Proteomes" id="UP000521872"/>
    </source>
</evidence>
<proteinExistence type="predicted"/>
<accession>A0A8H4QLC5</accession>
<comment type="caution">
    <text evidence="1">The sequence shown here is derived from an EMBL/GenBank/DDBJ whole genome shotgun (WGS) entry which is preliminary data.</text>
</comment>
<name>A0A8H4QLC5_9AGAR</name>
<keyword evidence="2" id="KW-1185">Reference proteome</keyword>
<reference evidence="1 2" key="1">
    <citation type="submission" date="2019-12" db="EMBL/GenBank/DDBJ databases">
        <authorList>
            <person name="Floudas D."/>
            <person name="Bentzer J."/>
            <person name="Ahren D."/>
            <person name="Johansson T."/>
            <person name="Persson P."/>
            <person name="Tunlid A."/>
        </authorList>
    </citation>
    <scope>NUCLEOTIDE SEQUENCE [LARGE SCALE GENOMIC DNA]</scope>
    <source>
        <strain evidence="1 2">CBS 102.39</strain>
    </source>
</reference>
<protein>
    <submittedName>
        <fullName evidence="1">Uncharacterized protein</fullName>
    </submittedName>
</protein>
<evidence type="ECO:0000313" key="1">
    <source>
        <dbReference type="EMBL" id="KAF4612976.1"/>
    </source>
</evidence>
<organism evidence="1 2">
    <name type="scientific">Agrocybe pediades</name>
    <dbReference type="NCBI Taxonomy" id="84607"/>
    <lineage>
        <taxon>Eukaryota</taxon>
        <taxon>Fungi</taxon>
        <taxon>Dikarya</taxon>
        <taxon>Basidiomycota</taxon>
        <taxon>Agaricomycotina</taxon>
        <taxon>Agaricomycetes</taxon>
        <taxon>Agaricomycetidae</taxon>
        <taxon>Agaricales</taxon>
        <taxon>Agaricineae</taxon>
        <taxon>Strophariaceae</taxon>
        <taxon>Agrocybe</taxon>
    </lineage>
</organism>
<gene>
    <name evidence="1" type="ORF">D9613_010952</name>
</gene>
<dbReference type="EMBL" id="JAACJL010000046">
    <property type="protein sequence ID" value="KAF4612976.1"/>
    <property type="molecule type" value="Genomic_DNA"/>
</dbReference>
<sequence length="443" mass="49497">MRQASSGVHRMSRAFIARVDLAPGNVSRFGTTAPTEMPLGKAFSVVNEALKSAAPPSNADDSERNDNETLPFGEILATPLRYLEKGRDPTIYRPSSRHSAAFTLQQFSWEFLPLNESLILDKANEAIGSANRGAIMAAKYLEEQNFSWNLVPDSAIPLTTTLERDVTKRNQLDLIAFLVQAANSLCPEDYVVEYYVEITAEGGARLDNMIVLRKLPSKLSRDAMQLRNGDNILGVAKNAQSIQWKNMRKELEIDGAVLLALEDKIKIDQLAWSKMKKEYNKPLGKPRTPDFTKEHAEVRNLGCQLLLYAHHFGSEWILLNDGNKFIAFQFEGSDIETLAGMPLQDNPPIRANFQILDHNQIREAMHNLMVRQMEKVLGEFKNGEWAKSGKPRGPVNFQILPTLDTLPNTSNFADSKKATEEQSVTDVTDGLQQLTLGGNRDAK</sequence>
<dbReference type="Proteomes" id="UP000521872">
    <property type="component" value="Unassembled WGS sequence"/>
</dbReference>